<dbReference type="PANTHER" id="PTHR37298">
    <property type="entry name" value="UPF0111 PROTEIN YKAA"/>
    <property type="match status" value="1"/>
</dbReference>
<comment type="similarity">
    <text evidence="1">Belongs to the UPF0111 family.</text>
</comment>
<dbReference type="InterPro" id="IPR038078">
    <property type="entry name" value="PhoU-like_sf"/>
</dbReference>
<evidence type="ECO:0000313" key="3">
    <source>
        <dbReference type="Proteomes" id="UP001519306"/>
    </source>
</evidence>
<dbReference type="Gene3D" id="1.20.58.220">
    <property type="entry name" value="Phosphate transport system protein phou homolog 2, domain 2"/>
    <property type="match status" value="1"/>
</dbReference>
<dbReference type="RefSeq" id="WP_245311212.1">
    <property type="nucleotide sequence ID" value="NZ_JAGGLJ010000018.1"/>
</dbReference>
<dbReference type="PANTHER" id="PTHR37298:SF1">
    <property type="entry name" value="UPF0111 PROTEIN YKAA"/>
    <property type="match status" value="1"/>
</dbReference>
<dbReference type="Pfam" id="PF01865">
    <property type="entry name" value="PhoU_div"/>
    <property type="match status" value="1"/>
</dbReference>
<name>A0ABS4KE21_9FIRM</name>
<dbReference type="InterPro" id="IPR018445">
    <property type="entry name" value="Put_Phosphate_transp_reg"/>
</dbReference>
<dbReference type="InterPro" id="IPR052912">
    <property type="entry name" value="UPF0111_domain"/>
</dbReference>
<protein>
    <submittedName>
        <fullName evidence="2">Uncharacterized protein Yka (UPF0111/DUF47 family)</fullName>
    </submittedName>
</protein>
<evidence type="ECO:0000256" key="1">
    <source>
        <dbReference type="ARBA" id="ARBA00008591"/>
    </source>
</evidence>
<evidence type="ECO:0000313" key="2">
    <source>
        <dbReference type="EMBL" id="MBP2026019.1"/>
    </source>
</evidence>
<organism evidence="2 3">
    <name type="scientific">Peptoniphilus stercorisuis</name>
    <dbReference type="NCBI Taxonomy" id="1436965"/>
    <lineage>
        <taxon>Bacteria</taxon>
        <taxon>Bacillati</taxon>
        <taxon>Bacillota</taxon>
        <taxon>Tissierellia</taxon>
        <taxon>Tissierellales</taxon>
        <taxon>Peptoniphilaceae</taxon>
        <taxon>Peptoniphilus</taxon>
    </lineage>
</organism>
<accession>A0ABS4KE21</accession>
<proteinExistence type="inferred from homology"/>
<reference evidence="2 3" key="1">
    <citation type="submission" date="2021-03" db="EMBL/GenBank/DDBJ databases">
        <title>Genomic Encyclopedia of Type Strains, Phase IV (KMG-IV): sequencing the most valuable type-strain genomes for metagenomic binning, comparative biology and taxonomic classification.</title>
        <authorList>
            <person name="Goeker M."/>
        </authorList>
    </citation>
    <scope>NUCLEOTIDE SEQUENCE [LARGE SCALE GENOMIC DNA]</scope>
    <source>
        <strain evidence="2 3">DSM 27563</strain>
    </source>
</reference>
<comment type="caution">
    <text evidence="2">The sequence shown here is derived from an EMBL/GenBank/DDBJ whole genome shotgun (WGS) entry which is preliminary data.</text>
</comment>
<gene>
    <name evidence="2" type="ORF">J2Z71_001573</name>
</gene>
<dbReference type="EMBL" id="JAGGLJ010000018">
    <property type="protein sequence ID" value="MBP2026019.1"/>
    <property type="molecule type" value="Genomic_DNA"/>
</dbReference>
<keyword evidence="3" id="KW-1185">Reference proteome</keyword>
<dbReference type="Proteomes" id="UP001519306">
    <property type="component" value="Unassembled WGS sequence"/>
</dbReference>
<sequence>MKNYGFDYFRAFTEMVQGSMAAARLLDEILKEYDPLALDARIRQMHEIEKSNDMLIHETLRHLIREFLPPIEREDISTLIEELDDPTDAIEDVLFALYMYNITEIRPEAIKFSELIVEAVDTLYEASIEFKNFKNGEDKTKEKIIKVNEIEGRGDNLYIDAIRELYTSSLDPKTIVAWTKVLSKLEKCLDTLEKSANLMEFIMMKNM</sequence>